<gene>
    <name evidence="1" type="ORF">PanWU01x14_209400</name>
</gene>
<keyword evidence="2" id="KW-1185">Reference proteome</keyword>
<dbReference type="EMBL" id="JXTB01000219">
    <property type="protein sequence ID" value="PON52416.1"/>
    <property type="molecule type" value="Genomic_DNA"/>
</dbReference>
<sequence length="51" mass="5554">MAKRYGATTTRPGTSVVVLGNDFTPPLDQKLECRSARPSDLQPISRVAVPR</sequence>
<name>A0A2P5BUG6_PARAD</name>
<comment type="caution">
    <text evidence="1">The sequence shown here is derived from an EMBL/GenBank/DDBJ whole genome shotgun (WGS) entry which is preliminary data.</text>
</comment>
<reference evidence="2" key="1">
    <citation type="submission" date="2016-06" db="EMBL/GenBank/DDBJ databases">
        <title>Parallel loss of symbiosis genes in relatives of nitrogen-fixing non-legume Parasponia.</title>
        <authorList>
            <person name="Van Velzen R."/>
            <person name="Holmer R."/>
            <person name="Bu F."/>
            <person name="Rutten L."/>
            <person name="Van Zeijl A."/>
            <person name="Liu W."/>
            <person name="Santuari L."/>
            <person name="Cao Q."/>
            <person name="Sharma T."/>
            <person name="Shen D."/>
            <person name="Roswanjaya Y."/>
            <person name="Wardhani T."/>
            <person name="Kalhor M.S."/>
            <person name="Jansen J."/>
            <person name="Van den Hoogen J."/>
            <person name="Gungor B."/>
            <person name="Hartog M."/>
            <person name="Hontelez J."/>
            <person name="Verver J."/>
            <person name="Yang W.-C."/>
            <person name="Schijlen E."/>
            <person name="Repin R."/>
            <person name="Schilthuizen M."/>
            <person name="Schranz E."/>
            <person name="Heidstra R."/>
            <person name="Miyata K."/>
            <person name="Fedorova E."/>
            <person name="Kohlen W."/>
            <person name="Bisseling T."/>
            <person name="Smit S."/>
            <person name="Geurts R."/>
        </authorList>
    </citation>
    <scope>NUCLEOTIDE SEQUENCE [LARGE SCALE GENOMIC DNA]</scope>
    <source>
        <strain evidence="2">cv. WU1-14</strain>
    </source>
</reference>
<feature type="non-terminal residue" evidence="1">
    <location>
        <position position="51"/>
    </location>
</feature>
<evidence type="ECO:0000313" key="2">
    <source>
        <dbReference type="Proteomes" id="UP000237105"/>
    </source>
</evidence>
<protein>
    <submittedName>
        <fullName evidence="1">Uncharacterized protein</fullName>
    </submittedName>
</protein>
<dbReference type="AlphaFoldDB" id="A0A2P5BUG6"/>
<accession>A0A2P5BUG6</accession>
<proteinExistence type="predicted"/>
<dbReference type="Proteomes" id="UP000237105">
    <property type="component" value="Unassembled WGS sequence"/>
</dbReference>
<evidence type="ECO:0000313" key="1">
    <source>
        <dbReference type="EMBL" id="PON52416.1"/>
    </source>
</evidence>
<organism evidence="1 2">
    <name type="scientific">Parasponia andersonii</name>
    <name type="common">Sponia andersonii</name>
    <dbReference type="NCBI Taxonomy" id="3476"/>
    <lineage>
        <taxon>Eukaryota</taxon>
        <taxon>Viridiplantae</taxon>
        <taxon>Streptophyta</taxon>
        <taxon>Embryophyta</taxon>
        <taxon>Tracheophyta</taxon>
        <taxon>Spermatophyta</taxon>
        <taxon>Magnoliopsida</taxon>
        <taxon>eudicotyledons</taxon>
        <taxon>Gunneridae</taxon>
        <taxon>Pentapetalae</taxon>
        <taxon>rosids</taxon>
        <taxon>fabids</taxon>
        <taxon>Rosales</taxon>
        <taxon>Cannabaceae</taxon>
        <taxon>Parasponia</taxon>
    </lineage>
</organism>